<dbReference type="AlphaFoldDB" id="A0A0B1RXM1"/>
<dbReference type="Proteomes" id="UP000053660">
    <property type="component" value="Unassembled WGS sequence"/>
</dbReference>
<accession>A0A0B1RXM1</accession>
<reference evidence="1 2" key="1">
    <citation type="submission" date="2014-03" db="EMBL/GenBank/DDBJ databases">
        <title>Draft genome of the hookworm Oesophagostomum dentatum.</title>
        <authorList>
            <person name="Mitreva M."/>
        </authorList>
    </citation>
    <scope>NUCLEOTIDE SEQUENCE [LARGE SCALE GENOMIC DNA]</scope>
    <source>
        <strain evidence="1 2">OD-Hann</strain>
    </source>
</reference>
<evidence type="ECO:0000313" key="1">
    <source>
        <dbReference type="EMBL" id="KHJ75760.1"/>
    </source>
</evidence>
<keyword evidence="2" id="KW-1185">Reference proteome</keyword>
<dbReference type="GO" id="GO:0003951">
    <property type="term" value="F:NAD+ kinase activity"/>
    <property type="evidence" value="ECO:0007669"/>
    <property type="project" value="TreeGrafter"/>
</dbReference>
<proteinExistence type="predicted"/>
<dbReference type="OrthoDB" id="185618at2759"/>
<organism evidence="1 2">
    <name type="scientific">Oesophagostomum dentatum</name>
    <name type="common">Nodular worm</name>
    <dbReference type="NCBI Taxonomy" id="61180"/>
    <lineage>
        <taxon>Eukaryota</taxon>
        <taxon>Metazoa</taxon>
        <taxon>Ecdysozoa</taxon>
        <taxon>Nematoda</taxon>
        <taxon>Chromadorea</taxon>
        <taxon>Rhabditida</taxon>
        <taxon>Rhabditina</taxon>
        <taxon>Rhabditomorpha</taxon>
        <taxon>Strongyloidea</taxon>
        <taxon>Strongylidae</taxon>
        <taxon>Oesophagostomum</taxon>
    </lineage>
</organism>
<protein>
    <submittedName>
        <fullName evidence="1">Uncharacterized protein</fullName>
    </submittedName>
</protein>
<gene>
    <name evidence="1" type="ORF">OESDEN_24624</name>
</gene>
<sequence>MVKQKSSGLIVTTGTGSTSWYYGMNRVEEQTISAILEAMQGMGVEVKGNRKGLAGEIAKKLNDKIPFEPDHPNFAYSIREPIFNATFQRTSVTGFARRIRLKSKCSKGFLVLDGATKIPFNSGTEGLAGDLRS</sequence>
<dbReference type="PANTHER" id="PTHR13158:SF4">
    <property type="entry name" value="NAD(+) KINASE"/>
    <property type="match status" value="1"/>
</dbReference>
<dbReference type="EMBL" id="KN612428">
    <property type="protein sequence ID" value="KHJ75760.1"/>
    <property type="molecule type" value="Genomic_DNA"/>
</dbReference>
<dbReference type="GO" id="GO:0005739">
    <property type="term" value="C:mitochondrion"/>
    <property type="evidence" value="ECO:0007669"/>
    <property type="project" value="TreeGrafter"/>
</dbReference>
<dbReference type="PANTHER" id="PTHR13158">
    <property type="match status" value="1"/>
</dbReference>
<evidence type="ECO:0000313" key="2">
    <source>
        <dbReference type="Proteomes" id="UP000053660"/>
    </source>
</evidence>
<dbReference type="GO" id="GO:0019674">
    <property type="term" value="P:NAD+ metabolic process"/>
    <property type="evidence" value="ECO:0007669"/>
    <property type="project" value="TreeGrafter"/>
</dbReference>
<name>A0A0B1RXM1_OESDE</name>